<keyword evidence="3 8" id="KW-1134">Transmembrane beta strand</keyword>
<evidence type="ECO:0000256" key="1">
    <source>
        <dbReference type="ARBA" id="ARBA00004571"/>
    </source>
</evidence>
<gene>
    <name evidence="14" type="ORF">GCM10009102_09690</name>
</gene>
<feature type="region of interest" description="Disordered" evidence="10">
    <location>
        <begin position="26"/>
        <end position="55"/>
    </location>
</feature>
<keyword evidence="15" id="KW-1185">Reference proteome</keyword>
<keyword evidence="11" id="KW-0732">Signal</keyword>
<evidence type="ECO:0000256" key="2">
    <source>
        <dbReference type="ARBA" id="ARBA00022448"/>
    </source>
</evidence>
<dbReference type="InterPro" id="IPR037066">
    <property type="entry name" value="Plug_dom_sf"/>
</dbReference>
<organism evidence="14 15">
    <name type="scientific">Sphingomonas insulae</name>
    <dbReference type="NCBI Taxonomy" id="424800"/>
    <lineage>
        <taxon>Bacteria</taxon>
        <taxon>Pseudomonadati</taxon>
        <taxon>Pseudomonadota</taxon>
        <taxon>Alphaproteobacteria</taxon>
        <taxon>Sphingomonadales</taxon>
        <taxon>Sphingomonadaceae</taxon>
        <taxon>Sphingomonas</taxon>
    </lineage>
</organism>
<keyword evidence="5 9" id="KW-0798">TonB box</keyword>
<evidence type="ECO:0000256" key="8">
    <source>
        <dbReference type="PROSITE-ProRule" id="PRU01360"/>
    </source>
</evidence>
<keyword evidence="2 8" id="KW-0813">Transport</keyword>
<dbReference type="RefSeq" id="WP_249054886.1">
    <property type="nucleotide sequence ID" value="NZ_BAAAES010000007.1"/>
</dbReference>
<dbReference type="Pfam" id="PF07715">
    <property type="entry name" value="Plug"/>
    <property type="match status" value="1"/>
</dbReference>
<evidence type="ECO:0000256" key="11">
    <source>
        <dbReference type="SAM" id="SignalP"/>
    </source>
</evidence>
<keyword evidence="7 8" id="KW-0998">Cell outer membrane</keyword>
<evidence type="ECO:0000259" key="12">
    <source>
        <dbReference type="Pfam" id="PF00593"/>
    </source>
</evidence>
<evidence type="ECO:0000256" key="5">
    <source>
        <dbReference type="ARBA" id="ARBA00023077"/>
    </source>
</evidence>
<dbReference type="InterPro" id="IPR012910">
    <property type="entry name" value="Plug_dom"/>
</dbReference>
<accession>A0ABN1HQJ0</accession>
<proteinExistence type="inferred from homology"/>
<dbReference type="SUPFAM" id="SSF56935">
    <property type="entry name" value="Porins"/>
    <property type="match status" value="1"/>
</dbReference>
<name>A0ABN1HQJ0_9SPHN</name>
<dbReference type="InterPro" id="IPR006311">
    <property type="entry name" value="TAT_signal"/>
</dbReference>
<dbReference type="Proteomes" id="UP001500238">
    <property type="component" value="Unassembled WGS sequence"/>
</dbReference>
<feature type="signal peptide" evidence="11">
    <location>
        <begin position="1"/>
        <end position="25"/>
    </location>
</feature>
<dbReference type="InterPro" id="IPR000531">
    <property type="entry name" value="Beta-barrel_TonB"/>
</dbReference>
<dbReference type="PANTHER" id="PTHR47234:SF2">
    <property type="entry name" value="TONB-DEPENDENT RECEPTOR"/>
    <property type="match status" value="1"/>
</dbReference>
<dbReference type="EMBL" id="BAAAES010000007">
    <property type="protein sequence ID" value="GAA0662787.1"/>
    <property type="molecule type" value="Genomic_DNA"/>
</dbReference>
<feature type="domain" description="TonB-dependent receptor plug" evidence="13">
    <location>
        <begin position="69"/>
        <end position="189"/>
    </location>
</feature>
<comment type="subcellular location">
    <subcellularLocation>
        <location evidence="1 8">Cell outer membrane</location>
        <topology evidence="1 8">Multi-pass membrane protein</topology>
    </subcellularLocation>
</comment>
<feature type="domain" description="TonB-dependent receptor-like beta-barrel" evidence="12">
    <location>
        <begin position="423"/>
        <end position="947"/>
    </location>
</feature>
<protein>
    <submittedName>
        <fullName evidence="14">TonB-dependent receptor</fullName>
    </submittedName>
</protein>
<keyword evidence="14" id="KW-0675">Receptor</keyword>
<comment type="similarity">
    <text evidence="8 9">Belongs to the TonB-dependent receptor family.</text>
</comment>
<dbReference type="Gene3D" id="2.170.130.10">
    <property type="entry name" value="TonB-dependent receptor, plug domain"/>
    <property type="match status" value="1"/>
</dbReference>
<evidence type="ECO:0000313" key="15">
    <source>
        <dbReference type="Proteomes" id="UP001500238"/>
    </source>
</evidence>
<evidence type="ECO:0000313" key="14">
    <source>
        <dbReference type="EMBL" id="GAA0662787.1"/>
    </source>
</evidence>
<sequence>MMSRIDRRRVLLAGATLFAASAAHAQTVPPAATPTPDAPIAATPTPVSDTASTGDDIVVTGSRIRRPDYEAPNPIVSFGAADLQQSGNTNVTNFLQRVPALTNSLDNTRTAGSNQVDGSFGQVGLNLLDLRGLGPTRTLVLVNGRRHVAGQPDTAAVDINAIPTDLIERVDVLTGAASAVYGADGVSGVVNFIMKRDFDGLSARSQFGISDRGDAANRFASLIAGRNFAGGRANVTLAYEYNADQPLANDDRGYLSNGERQFFVNVDGYDPTRAGSYQKAPLGDLRYPYSSNQGIVYIGDQTFRGDGAVYTPGRFLANDGYTVGGDDTPVAGYIGDIYPRTRRHAVNALAHFDASDAFKVSVEGKFVQSTVTSFSGYGGNYPATIALDNPFIPTSILNAARAAGLTSVEVNRNNFDIPRRGETDRRRTWRGVVDITGRLTDHASYDVSYTYGQTDVRATKLNDRLSANFVEALDAVRGPGGTIVCRSATARAAGCVPVNTFGGNTVDSASFAYYLRNPESNARITQHVANASLSGDFGQFLTLPGGPVAFAVGGEYRRESSRFTPAQALVDNLFYQYDEYIIPTPSTGRFDVWEAFGELNAPLIKDRPFFHLLSVGAAGRHSDYSTVGSTRAYQFNGIWAPIRAISLRGSYGRSVRAPNIGELFRPTTGSSAFFSDPCYVGNRNLGSATRAANCTTLISGLGGNPATFTAQNNPDATIFIPGSVSGNPDLKAEVARTWTAGVVLRPDFVPGLSIGVDWYDIKLRGAINNPDGNAANSIAELCVDQPTLDNPFCSQISRRQGTGFINGYTIRPANVAAFRTAGAELNVAYRVRTAGIGTFDLRLVGGYLDTLEQIATPGAEIENNVDQIFRPKWNATFSPTWINGALTVSYNLRWQNGVRRFSRFETDGNATLVDPRYFRYKALWQHDLQAQVAVGEDFAFYGGVNNLANQKPDIGFQTNVPISPVGRYLYAGAKLRFGGR</sequence>
<dbReference type="PROSITE" id="PS51318">
    <property type="entry name" value="TAT"/>
    <property type="match status" value="1"/>
</dbReference>
<reference evidence="14 15" key="1">
    <citation type="journal article" date="2019" name="Int. J. Syst. Evol. Microbiol.">
        <title>The Global Catalogue of Microorganisms (GCM) 10K type strain sequencing project: providing services to taxonomists for standard genome sequencing and annotation.</title>
        <authorList>
            <consortium name="The Broad Institute Genomics Platform"/>
            <consortium name="The Broad Institute Genome Sequencing Center for Infectious Disease"/>
            <person name="Wu L."/>
            <person name="Ma J."/>
        </authorList>
    </citation>
    <scope>NUCLEOTIDE SEQUENCE [LARGE SCALE GENOMIC DNA]</scope>
    <source>
        <strain evidence="14 15">JCM 14603</strain>
    </source>
</reference>
<comment type="caution">
    <text evidence="14">The sequence shown here is derived from an EMBL/GenBank/DDBJ whole genome shotgun (WGS) entry which is preliminary data.</text>
</comment>
<dbReference type="InterPro" id="IPR039426">
    <property type="entry name" value="TonB-dep_rcpt-like"/>
</dbReference>
<dbReference type="PROSITE" id="PS52016">
    <property type="entry name" value="TONB_DEPENDENT_REC_3"/>
    <property type="match status" value="1"/>
</dbReference>
<dbReference type="Pfam" id="PF00593">
    <property type="entry name" value="TonB_dep_Rec_b-barrel"/>
    <property type="match status" value="1"/>
</dbReference>
<evidence type="ECO:0000259" key="13">
    <source>
        <dbReference type="Pfam" id="PF07715"/>
    </source>
</evidence>
<dbReference type="InterPro" id="IPR036942">
    <property type="entry name" value="Beta-barrel_TonB_sf"/>
</dbReference>
<evidence type="ECO:0000256" key="10">
    <source>
        <dbReference type="SAM" id="MobiDB-lite"/>
    </source>
</evidence>
<evidence type="ECO:0000256" key="9">
    <source>
        <dbReference type="RuleBase" id="RU003357"/>
    </source>
</evidence>
<keyword evidence="4 8" id="KW-0812">Transmembrane</keyword>
<evidence type="ECO:0000256" key="3">
    <source>
        <dbReference type="ARBA" id="ARBA00022452"/>
    </source>
</evidence>
<evidence type="ECO:0000256" key="7">
    <source>
        <dbReference type="ARBA" id="ARBA00023237"/>
    </source>
</evidence>
<dbReference type="Gene3D" id="2.40.170.20">
    <property type="entry name" value="TonB-dependent receptor, beta-barrel domain"/>
    <property type="match status" value="1"/>
</dbReference>
<evidence type="ECO:0000256" key="6">
    <source>
        <dbReference type="ARBA" id="ARBA00023136"/>
    </source>
</evidence>
<feature type="chain" id="PRO_5045588040" evidence="11">
    <location>
        <begin position="26"/>
        <end position="980"/>
    </location>
</feature>
<dbReference type="PANTHER" id="PTHR47234">
    <property type="match status" value="1"/>
</dbReference>
<keyword evidence="6 8" id="KW-0472">Membrane</keyword>
<evidence type="ECO:0000256" key="4">
    <source>
        <dbReference type="ARBA" id="ARBA00022692"/>
    </source>
</evidence>